<comment type="caution">
    <text evidence="2">The sequence shown here is derived from an EMBL/GenBank/DDBJ whole genome shotgun (WGS) entry which is preliminary data.</text>
</comment>
<dbReference type="Proteomes" id="UP000632063">
    <property type="component" value="Unassembled WGS sequence"/>
</dbReference>
<accession>A0ABR9CVU9</accession>
<feature type="compositionally biased region" description="Polar residues" evidence="1">
    <location>
        <begin position="91"/>
        <end position="106"/>
    </location>
</feature>
<feature type="region of interest" description="Disordered" evidence="1">
    <location>
        <begin position="87"/>
        <end position="106"/>
    </location>
</feature>
<evidence type="ECO:0000313" key="3">
    <source>
        <dbReference type="Proteomes" id="UP000632063"/>
    </source>
</evidence>
<keyword evidence="3" id="KW-1185">Reference proteome</keyword>
<gene>
    <name evidence="2" type="ORF">IG616_22595</name>
</gene>
<sequence>MNKQDIETYLDNPALMPIDTERILSHPSVLVDYELFAHHLDNQEIPEEWRREYAQLVWSIIHQMMSWGFEIHPFQQVEGVCGQIGEENNIPAKSSASRGKISQSKQ</sequence>
<evidence type="ECO:0000256" key="1">
    <source>
        <dbReference type="SAM" id="MobiDB-lite"/>
    </source>
</evidence>
<name>A0ABR9CVU9_9HYPH</name>
<dbReference type="EMBL" id="JACYXI010000028">
    <property type="protein sequence ID" value="MBD8894340.1"/>
    <property type="molecule type" value="Genomic_DNA"/>
</dbReference>
<protein>
    <submittedName>
        <fullName evidence="2">Uncharacterized protein</fullName>
    </submittedName>
</protein>
<dbReference type="RefSeq" id="WP_192151208.1">
    <property type="nucleotide sequence ID" value="NZ_JACYXI010000028.1"/>
</dbReference>
<proteinExistence type="predicted"/>
<reference evidence="2 3" key="2">
    <citation type="journal article" date="2021" name="Int. J. Syst. Evol. Microbiol.">
        <title>Roseibium litorale sp. nov., isolated from a tidal flat sediment and proposal for the reclassification of Labrenzia polysiphoniae as Roseibium polysiphoniae comb. nov.</title>
        <authorList>
            <person name="Liu Y."/>
            <person name="Pei T."/>
            <person name="Du J."/>
            <person name="Chao M."/>
            <person name="Deng M.R."/>
            <person name="Zhu H."/>
        </authorList>
    </citation>
    <scope>NUCLEOTIDE SEQUENCE [LARGE SCALE GENOMIC DNA]</scope>
    <source>
        <strain evidence="2 3">4C16A</strain>
    </source>
</reference>
<evidence type="ECO:0000313" key="2">
    <source>
        <dbReference type="EMBL" id="MBD8894340.1"/>
    </source>
</evidence>
<organism evidence="2 3">
    <name type="scientific">Roseibium litorale</name>
    <dbReference type="NCBI Taxonomy" id="2803841"/>
    <lineage>
        <taxon>Bacteria</taxon>
        <taxon>Pseudomonadati</taxon>
        <taxon>Pseudomonadota</taxon>
        <taxon>Alphaproteobacteria</taxon>
        <taxon>Hyphomicrobiales</taxon>
        <taxon>Stappiaceae</taxon>
        <taxon>Roseibium</taxon>
    </lineage>
</organism>
<reference evidence="3" key="1">
    <citation type="submission" date="2020-09" db="EMBL/GenBank/DDBJ databases">
        <title>The genome sequence of strain Labrenzia suaedae 4C16A.</title>
        <authorList>
            <person name="Liu Y."/>
        </authorList>
    </citation>
    <scope>NUCLEOTIDE SEQUENCE [LARGE SCALE GENOMIC DNA]</scope>
    <source>
        <strain evidence="3">4C16A</strain>
    </source>
</reference>